<proteinExistence type="predicted"/>
<reference evidence="1" key="1">
    <citation type="journal article" date="2015" name="Nature">
        <title>Complex archaea that bridge the gap between prokaryotes and eukaryotes.</title>
        <authorList>
            <person name="Spang A."/>
            <person name="Saw J.H."/>
            <person name="Jorgensen S.L."/>
            <person name="Zaremba-Niedzwiedzka K."/>
            <person name="Martijn J."/>
            <person name="Lind A.E."/>
            <person name="van Eijk R."/>
            <person name="Schleper C."/>
            <person name="Guy L."/>
            <person name="Ettema T.J."/>
        </authorList>
    </citation>
    <scope>NUCLEOTIDE SEQUENCE</scope>
</reference>
<dbReference type="Gene3D" id="3.30.40.220">
    <property type="match status" value="1"/>
</dbReference>
<evidence type="ECO:0000313" key="1">
    <source>
        <dbReference type="EMBL" id="KKL54290.1"/>
    </source>
</evidence>
<name>A0A0F9FAG9_9ZZZZ</name>
<dbReference type="AlphaFoldDB" id="A0A0F9FAG9"/>
<organism evidence="1">
    <name type="scientific">marine sediment metagenome</name>
    <dbReference type="NCBI Taxonomy" id="412755"/>
    <lineage>
        <taxon>unclassified sequences</taxon>
        <taxon>metagenomes</taxon>
        <taxon>ecological metagenomes</taxon>
    </lineage>
</organism>
<accession>A0A0F9FAG9</accession>
<sequence length="195" mass="23058">MEKGTTTRYHSGAYHRGEKKCTRCGETKSGDQFDIRIAKRGDKEYPYLSPMCIPCRREYYREKKYSSDYYRRNKEKIRNQHHARKKKGGLEYRVRIALASYRRRSKKSGQPCDLDMGYLLSLLEDQKHKCYYSGRRMKDLSDGIPHPQVMSLDRVDPNKGYIRGNVVWCCYAVNIMKQRMSSEELRGWCKDVLAT</sequence>
<gene>
    <name evidence="1" type="ORF">LCGC14_2266890</name>
</gene>
<dbReference type="EMBL" id="LAZR01031252">
    <property type="protein sequence ID" value="KKL54290.1"/>
    <property type="molecule type" value="Genomic_DNA"/>
</dbReference>
<protein>
    <submittedName>
        <fullName evidence="1">Uncharacterized protein</fullName>
    </submittedName>
</protein>
<comment type="caution">
    <text evidence="1">The sequence shown here is derived from an EMBL/GenBank/DDBJ whole genome shotgun (WGS) entry which is preliminary data.</text>
</comment>